<organism evidence="1">
    <name type="scientific">Arundo donax</name>
    <name type="common">Giant reed</name>
    <name type="synonym">Donax arundinaceus</name>
    <dbReference type="NCBI Taxonomy" id="35708"/>
    <lineage>
        <taxon>Eukaryota</taxon>
        <taxon>Viridiplantae</taxon>
        <taxon>Streptophyta</taxon>
        <taxon>Embryophyta</taxon>
        <taxon>Tracheophyta</taxon>
        <taxon>Spermatophyta</taxon>
        <taxon>Magnoliopsida</taxon>
        <taxon>Liliopsida</taxon>
        <taxon>Poales</taxon>
        <taxon>Poaceae</taxon>
        <taxon>PACMAD clade</taxon>
        <taxon>Arundinoideae</taxon>
        <taxon>Arundineae</taxon>
        <taxon>Arundo</taxon>
    </lineage>
</organism>
<reference evidence="1" key="1">
    <citation type="submission" date="2014-09" db="EMBL/GenBank/DDBJ databases">
        <authorList>
            <person name="Magalhaes I.L.F."/>
            <person name="Oliveira U."/>
            <person name="Santos F.R."/>
            <person name="Vidigal T.H.D.A."/>
            <person name="Brescovit A.D."/>
            <person name="Santos A.J."/>
        </authorList>
    </citation>
    <scope>NUCLEOTIDE SEQUENCE</scope>
    <source>
        <tissue evidence="1">Shoot tissue taken approximately 20 cm above the soil surface</tissue>
    </source>
</reference>
<dbReference type="AlphaFoldDB" id="A0A0A9B103"/>
<name>A0A0A9B103_ARUDO</name>
<dbReference type="EMBL" id="GBRH01243030">
    <property type="protein sequence ID" value="JAD54865.1"/>
    <property type="molecule type" value="Transcribed_RNA"/>
</dbReference>
<evidence type="ECO:0000313" key="1">
    <source>
        <dbReference type="EMBL" id="JAD54865.1"/>
    </source>
</evidence>
<accession>A0A0A9B103</accession>
<protein>
    <submittedName>
        <fullName evidence="1">Uncharacterized protein</fullName>
    </submittedName>
</protein>
<sequence length="49" mass="5582">MFFFYFSQILSSTLTIGIRDTQSWSPTRSVTTISPDFKSGMARWTPNSS</sequence>
<proteinExistence type="predicted"/>
<reference evidence="1" key="2">
    <citation type="journal article" date="2015" name="Data Brief">
        <title>Shoot transcriptome of the giant reed, Arundo donax.</title>
        <authorList>
            <person name="Barrero R.A."/>
            <person name="Guerrero F.D."/>
            <person name="Moolhuijzen P."/>
            <person name="Goolsby J.A."/>
            <person name="Tidwell J."/>
            <person name="Bellgard S.E."/>
            <person name="Bellgard M.I."/>
        </authorList>
    </citation>
    <scope>NUCLEOTIDE SEQUENCE</scope>
    <source>
        <tissue evidence="1">Shoot tissue taken approximately 20 cm above the soil surface</tissue>
    </source>
</reference>